<keyword evidence="5" id="KW-0413">Isomerase</keyword>
<keyword evidence="3" id="KW-0812">Transmembrane</keyword>
<dbReference type="InterPro" id="IPR029000">
    <property type="entry name" value="Cyclophilin-like_dom_sf"/>
</dbReference>
<name>A0A4R2QBM1_9PSEU</name>
<dbReference type="GO" id="GO:0003755">
    <property type="term" value="F:peptidyl-prolyl cis-trans isomerase activity"/>
    <property type="evidence" value="ECO:0007669"/>
    <property type="project" value="InterPro"/>
</dbReference>
<evidence type="ECO:0000313" key="6">
    <source>
        <dbReference type="Proteomes" id="UP000294911"/>
    </source>
</evidence>
<dbReference type="Proteomes" id="UP000294911">
    <property type="component" value="Unassembled WGS sequence"/>
</dbReference>
<dbReference type="OrthoDB" id="5507614at2"/>
<dbReference type="EMBL" id="SLXQ01000014">
    <property type="protein sequence ID" value="TCP46297.1"/>
    <property type="molecule type" value="Genomic_DNA"/>
</dbReference>
<feature type="region of interest" description="Disordered" evidence="2">
    <location>
        <begin position="247"/>
        <end position="275"/>
    </location>
</feature>
<gene>
    <name evidence="5" type="ORF">EV191_11494</name>
</gene>
<comment type="caution">
    <text evidence="5">The sequence shown here is derived from an EMBL/GenBank/DDBJ whole genome shotgun (WGS) entry which is preliminary data.</text>
</comment>
<dbReference type="PROSITE" id="PS50072">
    <property type="entry name" value="CSA_PPIASE_2"/>
    <property type="match status" value="1"/>
</dbReference>
<dbReference type="InterPro" id="IPR044666">
    <property type="entry name" value="Cyclophilin_A-like"/>
</dbReference>
<evidence type="ECO:0000256" key="2">
    <source>
        <dbReference type="SAM" id="MobiDB-lite"/>
    </source>
</evidence>
<dbReference type="CDD" id="cd00317">
    <property type="entry name" value="cyclophilin"/>
    <property type="match status" value="1"/>
</dbReference>
<organism evidence="5 6">
    <name type="scientific">Tamaricihabitans halophyticus</name>
    <dbReference type="NCBI Taxonomy" id="1262583"/>
    <lineage>
        <taxon>Bacteria</taxon>
        <taxon>Bacillati</taxon>
        <taxon>Actinomycetota</taxon>
        <taxon>Actinomycetes</taxon>
        <taxon>Pseudonocardiales</taxon>
        <taxon>Pseudonocardiaceae</taxon>
        <taxon>Tamaricihabitans</taxon>
    </lineage>
</organism>
<dbReference type="PANTHER" id="PTHR45625:SF3">
    <property type="entry name" value="PEPTIDYL-PROLYL CIS-TRANS ISOMERASE B-RELATED"/>
    <property type="match status" value="1"/>
</dbReference>
<evidence type="ECO:0000256" key="1">
    <source>
        <dbReference type="ARBA" id="ARBA00002388"/>
    </source>
</evidence>
<feature type="region of interest" description="Disordered" evidence="2">
    <location>
        <begin position="155"/>
        <end position="191"/>
    </location>
</feature>
<proteinExistence type="predicted"/>
<feature type="transmembrane region" description="Helical" evidence="3">
    <location>
        <begin position="32"/>
        <end position="52"/>
    </location>
</feature>
<dbReference type="AlphaFoldDB" id="A0A4R2QBM1"/>
<evidence type="ECO:0000313" key="5">
    <source>
        <dbReference type="EMBL" id="TCP46297.1"/>
    </source>
</evidence>
<keyword evidence="6" id="KW-1185">Reference proteome</keyword>
<keyword evidence="3" id="KW-0472">Membrane</keyword>
<reference evidence="5 6" key="1">
    <citation type="submission" date="2019-03" db="EMBL/GenBank/DDBJ databases">
        <title>Genomic Encyclopedia of Type Strains, Phase IV (KMG-IV): sequencing the most valuable type-strain genomes for metagenomic binning, comparative biology and taxonomic classification.</title>
        <authorList>
            <person name="Goeker M."/>
        </authorList>
    </citation>
    <scope>NUCLEOTIDE SEQUENCE [LARGE SCALE GENOMIC DNA]</scope>
    <source>
        <strain evidence="5 6">DSM 45765</strain>
    </source>
</reference>
<comment type="function">
    <text evidence="1">PPIases accelerate the folding of proteins. It catalyzes the cis-trans isomerization of proline imidic peptide bonds in oligopeptides.</text>
</comment>
<dbReference type="RefSeq" id="WP_132879736.1">
    <property type="nucleotide sequence ID" value="NZ_SLXQ01000014.1"/>
</dbReference>
<feature type="region of interest" description="Disordered" evidence="2">
    <location>
        <begin position="60"/>
        <end position="102"/>
    </location>
</feature>
<keyword evidence="3" id="KW-1133">Transmembrane helix</keyword>
<accession>A0A4R2QBM1</accession>
<sequence length="275" mass="29056">MPSNEQRRQAAKRKLERRLAHQAARAKRNRRVALIASVASVIVVVGAVYLIATSGDEEQQPAAQGNQSDACEFPAAQEGTQQVAKEVNPPENTQPEREGTVSATMETNQGTIPITLDRSKAPCTVESMAGLVEQQYFNDTSCHRVTTSDGLKVLQCGDPSGSGAGGPGYTVPDEPPEDLEPAPESSEQQEVSVYPRGTLAMANSGSPNSGGSQFFMVYGDSKLPPDYTVFGSIDEEGLRTLDKIAKNGVEPADGQPAEDGAPAKPVDISTVELAA</sequence>
<dbReference type="SUPFAM" id="SSF50891">
    <property type="entry name" value="Cyclophilin-like"/>
    <property type="match status" value="1"/>
</dbReference>
<dbReference type="PANTHER" id="PTHR45625">
    <property type="entry name" value="PEPTIDYL-PROLYL CIS-TRANS ISOMERASE-RELATED"/>
    <property type="match status" value="1"/>
</dbReference>
<feature type="domain" description="PPIase cyclophilin-type" evidence="4">
    <location>
        <begin position="106"/>
        <end position="273"/>
    </location>
</feature>
<evidence type="ECO:0000256" key="3">
    <source>
        <dbReference type="SAM" id="Phobius"/>
    </source>
</evidence>
<dbReference type="Gene3D" id="2.40.100.10">
    <property type="entry name" value="Cyclophilin-like"/>
    <property type="match status" value="1"/>
</dbReference>
<dbReference type="Pfam" id="PF00160">
    <property type="entry name" value="Pro_isomerase"/>
    <property type="match status" value="1"/>
</dbReference>
<evidence type="ECO:0000259" key="4">
    <source>
        <dbReference type="PROSITE" id="PS50072"/>
    </source>
</evidence>
<dbReference type="InterPro" id="IPR002130">
    <property type="entry name" value="Cyclophilin-type_PPIase_dom"/>
</dbReference>
<protein>
    <submittedName>
        <fullName evidence="5">Peptidyl-prolyl cis-trans isomerase B (Cyclophilin B)</fullName>
    </submittedName>
</protein>